<gene>
    <name evidence="1" type="ORF">K7B09_12805</name>
</gene>
<accession>A0ABS7THI4</accession>
<evidence type="ECO:0008006" key="3">
    <source>
        <dbReference type="Google" id="ProtNLM"/>
    </source>
</evidence>
<reference evidence="1" key="1">
    <citation type="submission" date="2021-09" db="EMBL/GenBank/DDBJ databases">
        <authorList>
            <person name="Wu T."/>
            <person name="Guo S.Z."/>
        </authorList>
    </citation>
    <scope>NUCLEOTIDE SEQUENCE</scope>
    <source>
        <strain evidence="1">RSS-23</strain>
    </source>
</reference>
<keyword evidence="2" id="KW-1185">Reference proteome</keyword>
<comment type="caution">
    <text evidence="1">The sequence shown here is derived from an EMBL/GenBank/DDBJ whole genome shotgun (WGS) entry which is preliminary data.</text>
</comment>
<evidence type="ECO:0000313" key="2">
    <source>
        <dbReference type="Proteomes" id="UP001430290"/>
    </source>
</evidence>
<sequence>MSVDPVKANANNGQNNNRYYYANNNPYRFVDPDGRQSAERQIEQYRKDAEAGNWAIYKPFEKPAIAVTAIMAAPVVAVVGWEAGTAALANPGTVATMTEFAGGAAGVTGMSSGLGQRAQATALIASDRTAQALTSVLRPNGQLVGNVVGGATSEVRTVSPAAFGNIRQSLSNLGAAEGGGNAGYRGTWYTLPNGQGGFGVRNASSGPTMDFNIPGLPRGLKIHQGE</sequence>
<dbReference type="RefSeq" id="WP_223629867.1">
    <property type="nucleotide sequence ID" value="NZ_JAIQDJ010000025.1"/>
</dbReference>
<protein>
    <recommendedName>
        <fullName evidence="3">RHS repeat-associated core domain-containing protein</fullName>
    </recommendedName>
</protein>
<proteinExistence type="predicted"/>
<dbReference type="EMBL" id="JAIQDJ010000025">
    <property type="protein sequence ID" value="MBZ4187201.1"/>
    <property type="molecule type" value="Genomic_DNA"/>
</dbReference>
<dbReference type="Proteomes" id="UP001430290">
    <property type="component" value="Unassembled WGS sequence"/>
</dbReference>
<organism evidence="1 2">
    <name type="scientific">Thermomonas beijingensis</name>
    <dbReference type="NCBI Taxonomy" id="2872701"/>
    <lineage>
        <taxon>Bacteria</taxon>
        <taxon>Pseudomonadati</taxon>
        <taxon>Pseudomonadota</taxon>
        <taxon>Gammaproteobacteria</taxon>
        <taxon>Lysobacterales</taxon>
        <taxon>Lysobacteraceae</taxon>
        <taxon>Thermomonas</taxon>
    </lineage>
</organism>
<evidence type="ECO:0000313" key="1">
    <source>
        <dbReference type="EMBL" id="MBZ4187201.1"/>
    </source>
</evidence>
<name>A0ABS7THI4_9GAMM</name>